<dbReference type="AlphaFoldDB" id="A0A2T0VDR4"/>
<evidence type="ECO:0000313" key="3">
    <source>
        <dbReference type="Proteomes" id="UP000237983"/>
    </source>
</evidence>
<accession>A0A2T0VDR4</accession>
<gene>
    <name evidence="2" type="ORF">B0I08_10418</name>
</gene>
<feature type="compositionally biased region" description="Basic and acidic residues" evidence="1">
    <location>
        <begin position="259"/>
        <end position="292"/>
    </location>
</feature>
<dbReference type="EMBL" id="PVTL01000004">
    <property type="protein sequence ID" value="PRY68316.1"/>
    <property type="molecule type" value="Genomic_DNA"/>
</dbReference>
<dbReference type="Proteomes" id="UP000237983">
    <property type="component" value="Unassembled WGS sequence"/>
</dbReference>
<protein>
    <submittedName>
        <fullName evidence="2">Uncharacterized protein</fullName>
    </submittedName>
</protein>
<reference evidence="2 3" key="1">
    <citation type="submission" date="2018-03" db="EMBL/GenBank/DDBJ databases">
        <title>Genomic Encyclopedia of Type Strains, Phase III (KMG-III): the genomes of soil and plant-associated and newly described type strains.</title>
        <authorList>
            <person name="Whitman W."/>
        </authorList>
    </citation>
    <scope>NUCLEOTIDE SEQUENCE [LARGE SCALE GENOMIC DNA]</scope>
    <source>
        <strain evidence="2 3">CGMCC 1.12484</strain>
    </source>
</reference>
<comment type="caution">
    <text evidence="2">The sequence shown here is derived from an EMBL/GenBank/DDBJ whole genome shotgun (WGS) entry which is preliminary data.</text>
</comment>
<sequence length="292" mass="31322">MECMSDSLAVLSLRAVAAELYGLDPREFTAARTARVKDLRSIDAVLAQQVGALRKPSPAAWIVNLLARERAERMRGLMALGASMRLAQAALDRGELGRLSTQRRDEVRELIAEGASLATAAGAKPSAAVLNEVEQCLQAGTVDADAAAAVTSGRLVRALSATGFEEVDLADAVAAPDVGTRAAASTSPRPPVDIAVARRRAEARKQAERLDREAGSAAAELEKVIKRGIRLEERRDALNEEIANLEQRLEATETQLTTLERESRELAAEQKRAREAAEEADRLAVEARAALE</sequence>
<evidence type="ECO:0000256" key="1">
    <source>
        <dbReference type="SAM" id="MobiDB-lite"/>
    </source>
</evidence>
<name>A0A2T0VDR4_9MICO</name>
<proteinExistence type="predicted"/>
<evidence type="ECO:0000313" key="2">
    <source>
        <dbReference type="EMBL" id="PRY68316.1"/>
    </source>
</evidence>
<feature type="region of interest" description="Disordered" evidence="1">
    <location>
        <begin position="253"/>
        <end position="292"/>
    </location>
</feature>
<keyword evidence="3" id="KW-1185">Reference proteome</keyword>
<organism evidence="2 3">
    <name type="scientific">Glaciihabitans tibetensis</name>
    <dbReference type="NCBI Taxonomy" id="1266600"/>
    <lineage>
        <taxon>Bacteria</taxon>
        <taxon>Bacillati</taxon>
        <taxon>Actinomycetota</taxon>
        <taxon>Actinomycetes</taxon>
        <taxon>Micrococcales</taxon>
        <taxon>Microbacteriaceae</taxon>
        <taxon>Glaciihabitans</taxon>
    </lineage>
</organism>